<feature type="transmembrane region" description="Helical" evidence="2">
    <location>
        <begin position="104"/>
        <end position="125"/>
    </location>
</feature>
<gene>
    <name evidence="4" type="ORF">IAD51_04555</name>
</gene>
<dbReference type="PANTHER" id="PTHR46558:SF4">
    <property type="entry name" value="DNA-BIDING PHAGE PROTEIN"/>
    <property type="match status" value="1"/>
</dbReference>
<keyword evidence="1" id="KW-0238">DNA-binding</keyword>
<dbReference type="InterPro" id="IPR001387">
    <property type="entry name" value="Cro/C1-type_HTH"/>
</dbReference>
<dbReference type="SMART" id="SM00530">
    <property type="entry name" value="HTH_XRE"/>
    <property type="match status" value="1"/>
</dbReference>
<evidence type="ECO:0000313" key="5">
    <source>
        <dbReference type="Proteomes" id="UP000824088"/>
    </source>
</evidence>
<dbReference type="GO" id="GO:0003677">
    <property type="term" value="F:DNA binding"/>
    <property type="evidence" value="ECO:0007669"/>
    <property type="project" value="UniProtKB-KW"/>
</dbReference>
<keyword evidence="2" id="KW-0812">Transmembrane</keyword>
<accession>A0A9D1HS23</accession>
<reference evidence="4" key="2">
    <citation type="journal article" date="2021" name="PeerJ">
        <title>Extensive microbial diversity within the chicken gut microbiome revealed by metagenomics and culture.</title>
        <authorList>
            <person name="Gilroy R."/>
            <person name="Ravi A."/>
            <person name="Getino M."/>
            <person name="Pursley I."/>
            <person name="Horton D.L."/>
            <person name="Alikhan N.F."/>
            <person name="Baker D."/>
            <person name="Gharbi K."/>
            <person name="Hall N."/>
            <person name="Watson M."/>
            <person name="Adriaenssens E.M."/>
            <person name="Foster-Nyarko E."/>
            <person name="Jarju S."/>
            <person name="Secka A."/>
            <person name="Antonio M."/>
            <person name="Oren A."/>
            <person name="Chaudhuri R.R."/>
            <person name="La Ragione R."/>
            <person name="Hildebrand F."/>
            <person name="Pallen M.J."/>
        </authorList>
    </citation>
    <scope>NUCLEOTIDE SEQUENCE</scope>
    <source>
        <strain evidence="4">1063</strain>
    </source>
</reference>
<protein>
    <submittedName>
        <fullName evidence="4">Helix-turn-helix transcriptional regulator</fullName>
    </submittedName>
</protein>
<dbReference type="CDD" id="cd00093">
    <property type="entry name" value="HTH_XRE"/>
    <property type="match status" value="1"/>
</dbReference>
<dbReference type="AlphaFoldDB" id="A0A9D1HS23"/>
<dbReference type="PANTHER" id="PTHR46558">
    <property type="entry name" value="TRACRIPTIONAL REGULATORY PROTEIN-RELATED-RELATED"/>
    <property type="match status" value="1"/>
</dbReference>
<evidence type="ECO:0000313" key="4">
    <source>
        <dbReference type="EMBL" id="HIU21484.1"/>
    </source>
</evidence>
<evidence type="ECO:0000259" key="3">
    <source>
        <dbReference type="PROSITE" id="PS50943"/>
    </source>
</evidence>
<dbReference type="SUPFAM" id="SSF47413">
    <property type="entry name" value="lambda repressor-like DNA-binding domains"/>
    <property type="match status" value="1"/>
</dbReference>
<sequence length="164" mass="18217">MTFGEKLKKLRTQNNITQEELADKLYVTRTAVSKWENDRGFPGIDSLKQLSALFGVTIDELISDEDVENSKLLDEKRAKAFRLPAAICLALTFAFAFLTGFVNVWCSVPCVLSTAGFIVCALLSKPAYKRRMQRENAAAYIVSRVAIAAIFLLAAVTLFIELFA</sequence>
<dbReference type="PROSITE" id="PS50943">
    <property type="entry name" value="HTH_CROC1"/>
    <property type="match status" value="1"/>
</dbReference>
<evidence type="ECO:0000256" key="2">
    <source>
        <dbReference type="SAM" id="Phobius"/>
    </source>
</evidence>
<feature type="transmembrane region" description="Helical" evidence="2">
    <location>
        <begin position="80"/>
        <end position="98"/>
    </location>
</feature>
<dbReference type="Proteomes" id="UP000824088">
    <property type="component" value="Unassembled WGS sequence"/>
</dbReference>
<feature type="domain" description="HTH cro/C1-type" evidence="3">
    <location>
        <begin position="7"/>
        <end position="61"/>
    </location>
</feature>
<comment type="caution">
    <text evidence="4">The sequence shown here is derived from an EMBL/GenBank/DDBJ whole genome shotgun (WGS) entry which is preliminary data.</text>
</comment>
<dbReference type="InterPro" id="IPR010982">
    <property type="entry name" value="Lambda_DNA-bd_dom_sf"/>
</dbReference>
<dbReference type="Gene3D" id="1.10.260.40">
    <property type="entry name" value="lambda repressor-like DNA-binding domains"/>
    <property type="match status" value="1"/>
</dbReference>
<keyword evidence="2" id="KW-1133">Transmembrane helix</keyword>
<reference evidence="4" key="1">
    <citation type="submission" date="2020-10" db="EMBL/GenBank/DDBJ databases">
        <authorList>
            <person name="Gilroy R."/>
        </authorList>
    </citation>
    <scope>NUCLEOTIDE SEQUENCE</scope>
    <source>
        <strain evidence="4">1063</strain>
    </source>
</reference>
<feature type="transmembrane region" description="Helical" evidence="2">
    <location>
        <begin position="137"/>
        <end position="160"/>
    </location>
</feature>
<dbReference type="Pfam" id="PF01381">
    <property type="entry name" value="HTH_3"/>
    <property type="match status" value="1"/>
</dbReference>
<name>A0A9D1HS23_9FIRM</name>
<keyword evidence="2" id="KW-0472">Membrane</keyword>
<dbReference type="EMBL" id="DVMN01000082">
    <property type="protein sequence ID" value="HIU21484.1"/>
    <property type="molecule type" value="Genomic_DNA"/>
</dbReference>
<evidence type="ECO:0000256" key="1">
    <source>
        <dbReference type="ARBA" id="ARBA00023125"/>
    </source>
</evidence>
<organism evidence="4 5">
    <name type="scientific">Candidatus Limadaptatus stercorigallinarum</name>
    <dbReference type="NCBI Taxonomy" id="2840845"/>
    <lineage>
        <taxon>Bacteria</taxon>
        <taxon>Bacillati</taxon>
        <taxon>Bacillota</taxon>
        <taxon>Clostridia</taxon>
        <taxon>Eubacteriales</taxon>
        <taxon>Candidatus Limadaptatus</taxon>
    </lineage>
</organism>
<proteinExistence type="predicted"/>